<protein>
    <recommendedName>
        <fullName evidence="1">Reverse transcriptase domain-containing protein</fullName>
    </recommendedName>
</protein>
<dbReference type="EMBL" id="JBJQOH010000002">
    <property type="protein sequence ID" value="KAL3696382.1"/>
    <property type="molecule type" value="Genomic_DNA"/>
</dbReference>
<feature type="domain" description="Reverse transcriptase" evidence="1">
    <location>
        <begin position="58"/>
        <end position="162"/>
    </location>
</feature>
<dbReference type="InterPro" id="IPR000477">
    <property type="entry name" value="RT_dom"/>
</dbReference>
<comment type="caution">
    <text evidence="2">The sequence shown here is derived from an EMBL/GenBank/DDBJ whole genome shotgun (WGS) entry which is preliminary data.</text>
</comment>
<organism evidence="2 3">
    <name type="scientific">Riccia sorocarpa</name>
    <dbReference type="NCBI Taxonomy" id="122646"/>
    <lineage>
        <taxon>Eukaryota</taxon>
        <taxon>Viridiplantae</taxon>
        <taxon>Streptophyta</taxon>
        <taxon>Embryophyta</taxon>
        <taxon>Marchantiophyta</taxon>
        <taxon>Marchantiopsida</taxon>
        <taxon>Marchantiidae</taxon>
        <taxon>Marchantiales</taxon>
        <taxon>Ricciaceae</taxon>
        <taxon>Riccia</taxon>
    </lineage>
</organism>
<reference evidence="2 3" key="1">
    <citation type="submission" date="2024-09" db="EMBL/GenBank/DDBJ databases">
        <title>Chromosome-scale assembly of Riccia sorocarpa.</title>
        <authorList>
            <person name="Paukszto L."/>
        </authorList>
    </citation>
    <scope>NUCLEOTIDE SEQUENCE [LARGE SCALE GENOMIC DNA]</scope>
    <source>
        <strain evidence="2">LP-2024</strain>
        <tissue evidence="2">Aerial parts of the thallus</tissue>
    </source>
</reference>
<keyword evidence="3" id="KW-1185">Reference proteome</keyword>
<dbReference type="AlphaFoldDB" id="A0ABD3I0U9"/>
<gene>
    <name evidence="2" type="ORF">R1sor_010458</name>
</gene>
<dbReference type="Pfam" id="PF00078">
    <property type="entry name" value="RVT_1"/>
    <property type="match status" value="1"/>
</dbReference>
<dbReference type="Proteomes" id="UP001633002">
    <property type="component" value="Unassembled WGS sequence"/>
</dbReference>
<evidence type="ECO:0000313" key="3">
    <source>
        <dbReference type="Proteomes" id="UP001633002"/>
    </source>
</evidence>
<sequence length="184" mass="20504">MESGKARDLQGLVVELLKWGGTAVFTALTQMINRSEVPDDWCHRKVVPLFKGGSRSDPGSYRTILIGSIFARVLGKLIDTRLSSWCDTHNKRAPVQGGFRRAYCTLDHCLVLRVLSEKAKWAGRSLFILFVDFKKAFDTVQRDRLLFRLSQIGVPGDLVHSVAQLYQKVLIKIAPEDVGADGGC</sequence>
<proteinExistence type="predicted"/>
<evidence type="ECO:0000313" key="2">
    <source>
        <dbReference type="EMBL" id="KAL3696382.1"/>
    </source>
</evidence>
<name>A0ABD3I0U9_9MARC</name>
<evidence type="ECO:0000259" key="1">
    <source>
        <dbReference type="Pfam" id="PF00078"/>
    </source>
</evidence>
<dbReference type="PANTHER" id="PTHR19446">
    <property type="entry name" value="REVERSE TRANSCRIPTASES"/>
    <property type="match status" value="1"/>
</dbReference>
<accession>A0ABD3I0U9</accession>